<dbReference type="Proteomes" id="UP000673447">
    <property type="component" value="Unassembled WGS sequence"/>
</dbReference>
<evidence type="ECO:0000313" key="3">
    <source>
        <dbReference type="Proteomes" id="UP000673447"/>
    </source>
</evidence>
<reference evidence="2" key="2">
    <citation type="submission" date="2021-03" db="EMBL/GenBank/DDBJ databases">
        <authorList>
            <person name="Cao W."/>
        </authorList>
    </citation>
    <scope>NUCLEOTIDE SEQUENCE</scope>
    <source>
        <strain evidence="2">110414</strain>
    </source>
</reference>
<dbReference type="Pfam" id="PF11659">
    <property type="entry name" value="DUF3261"/>
    <property type="match status" value="1"/>
</dbReference>
<name>A0A941AUZ5_9GAMM</name>
<dbReference type="AlphaFoldDB" id="A0A941AUZ5"/>
<gene>
    <name evidence="2" type="ORF">J5837_13205</name>
</gene>
<proteinExistence type="predicted"/>
<organism evidence="2 3">
    <name type="scientific">Pseudoxanthomonas helianthi</name>
    <dbReference type="NCBI Taxonomy" id="1453541"/>
    <lineage>
        <taxon>Bacteria</taxon>
        <taxon>Pseudomonadati</taxon>
        <taxon>Pseudomonadota</taxon>
        <taxon>Gammaproteobacteria</taxon>
        <taxon>Lysobacterales</taxon>
        <taxon>Lysobacteraceae</taxon>
        <taxon>Pseudoxanthomonas</taxon>
    </lineage>
</organism>
<accession>A0A941AUZ5</accession>
<feature type="chain" id="PRO_5037091119" evidence="1">
    <location>
        <begin position="19"/>
        <end position="185"/>
    </location>
</feature>
<dbReference type="PROSITE" id="PS51257">
    <property type="entry name" value="PROKAR_LIPOPROTEIN"/>
    <property type="match status" value="1"/>
</dbReference>
<keyword evidence="1" id="KW-0732">Signal</keyword>
<sequence length="185" mass="20358">MRRLIVLAFASLLLAACASRGPVARPQVELPPLRLPPAALGKSLSLQQRLHFTFGTQQRDLDALLEADPDEVRLLVQAMGQSGVRLSWDGKELREQRAPWLPPAVRGERVLDDLQFVLWPTEAIRAALPSGWTLEERDGERSLQHQGHVWLRSSGDAANGNATLENLAEGYRLQIESASGTEASP</sequence>
<evidence type="ECO:0000256" key="1">
    <source>
        <dbReference type="SAM" id="SignalP"/>
    </source>
</evidence>
<reference evidence="2" key="1">
    <citation type="journal article" date="2016" name="Int. J. Syst. Evol. Microbiol.">
        <title>Pseudoxanthomonas helianthi sp. nov., isolated from roots of Jerusalem artichoke (Helianthus tuberosus).</title>
        <authorList>
            <person name="Kittiwongwattana C."/>
            <person name="Thawai C."/>
        </authorList>
    </citation>
    <scope>NUCLEOTIDE SEQUENCE</scope>
    <source>
        <strain evidence="2">110414</strain>
    </source>
</reference>
<comment type="caution">
    <text evidence="2">The sequence shown here is derived from an EMBL/GenBank/DDBJ whole genome shotgun (WGS) entry which is preliminary data.</text>
</comment>
<evidence type="ECO:0000313" key="2">
    <source>
        <dbReference type="EMBL" id="MBP3985365.1"/>
    </source>
</evidence>
<dbReference type="InterPro" id="IPR021675">
    <property type="entry name" value="DUF3261"/>
</dbReference>
<dbReference type="RefSeq" id="WP_210537233.1">
    <property type="nucleotide sequence ID" value="NZ_JAGKTC010000003.1"/>
</dbReference>
<protein>
    <submittedName>
        <fullName evidence="2">DUF3261 domain-containing protein</fullName>
    </submittedName>
</protein>
<keyword evidence="3" id="KW-1185">Reference proteome</keyword>
<dbReference type="EMBL" id="JAGKTC010000003">
    <property type="protein sequence ID" value="MBP3985365.1"/>
    <property type="molecule type" value="Genomic_DNA"/>
</dbReference>
<feature type="signal peptide" evidence="1">
    <location>
        <begin position="1"/>
        <end position="18"/>
    </location>
</feature>